<dbReference type="SUPFAM" id="SSF82199">
    <property type="entry name" value="SET domain"/>
    <property type="match status" value="1"/>
</dbReference>
<keyword evidence="2" id="KW-1185">Reference proteome</keyword>
<sequence>MSSYLSSVHDIDYAALSVKVSPCPGGYLGLFHKGSSLGGGATIAEIQVSSMLGVETEYARVVASSSSPTNPYSELVKTIAKISPKVLHPTTKLALLIAYIKINKAGPHSPYVESLPNSFSTVSTSWRSEDFAVLAYASSNHRTQEFDRAVTGRMIAIDAYCRISQGIAGMSLGGKAGEGVDLTGLRAHFHKPLPLEVWIWAMGAVLSRQNMVPFHKTRSEILVLTPLWDMMNHSLDKSGCAESSVVCVGDPALDGKYVLQAQCPTGKVYEEGEEVVMHYGNRQNWELLLYSGFAFPADAPETMELNLAIFHLEGGEMSPFEKIKLKIAQNKYLATQEGNGPVFAAVGWKSGQEQAALERLHAMHNFGGVEDKEGLAKVIRGEERNFGDDMKDDSARAAFSTWLQGRVRIAQEELDRHDRPDEGEGETRGNSCQWVPREQWRFAIKAWLARKSVMLQDLLASL</sequence>
<evidence type="ECO:0008006" key="3">
    <source>
        <dbReference type="Google" id="ProtNLM"/>
    </source>
</evidence>
<dbReference type="Proteomes" id="UP001165065">
    <property type="component" value="Unassembled WGS sequence"/>
</dbReference>
<evidence type="ECO:0000313" key="1">
    <source>
        <dbReference type="EMBL" id="GMI20871.1"/>
    </source>
</evidence>
<dbReference type="EMBL" id="BRYA01000524">
    <property type="protein sequence ID" value="GMI20871.1"/>
    <property type="molecule type" value="Genomic_DNA"/>
</dbReference>
<name>A0A9W7FWE4_9STRA</name>
<reference evidence="2" key="1">
    <citation type="journal article" date="2023" name="Commun. Biol.">
        <title>Genome analysis of Parmales, the sister group of diatoms, reveals the evolutionary specialization of diatoms from phago-mixotrophs to photoautotrophs.</title>
        <authorList>
            <person name="Ban H."/>
            <person name="Sato S."/>
            <person name="Yoshikawa S."/>
            <person name="Yamada K."/>
            <person name="Nakamura Y."/>
            <person name="Ichinomiya M."/>
            <person name="Sato N."/>
            <person name="Blanc-Mathieu R."/>
            <person name="Endo H."/>
            <person name="Kuwata A."/>
            <person name="Ogata H."/>
        </authorList>
    </citation>
    <scope>NUCLEOTIDE SEQUENCE [LARGE SCALE GENOMIC DNA]</scope>
</reference>
<comment type="caution">
    <text evidence="1">The sequence shown here is derived from an EMBL/GenBank/DDBJ whole genome shotgun (WGS) entry which is preliminary data.</text>
</comment>
<proteinExistence type="predicted"/>
<dbReference type="OrthoDB" id="441812at2759"/>
<dbReference type="CDD" id="cd10527">
    <property type="entry name" value="SET_LSMT"/>
    <property type="match status" value="1"/>
</dbReference>
<accession>A0A9W7FWE4</accession>
<dbReference type="GO" id="GO:0016279">
    <property type="term" value="F:protein-lysine N-methyltransferase activity"/>
    <property type="evidence" value="ECO:0007669"/>
    <property type="project" value="TreeGrafter"/>
</dbReference>
<protein>
    <recommendedName>
        <fullName evidence="3">SET domain-containing protein</fullName>
    </recommendedName>
</protein>
<dbReference type="InterPro" id="IPR050600">
    <property type="entry name" value="SETD3_SETD6_MTase"/>
</dbReference>
<dbReference type="InterPro" id="IPR046341">
    <property type="entry name" value="SET_dom_sf"/>
</dbReference>
<dbReference type="AlphaFoldDB" id="A0A9W7FWE4"/>
<organism evidence="1 2">
    <name type="scientific">Triparma columacea</name>
    <dbReference type="NCBI Taxonomy" id="722753"/>
    <lineage>
        <taxon>Eukaryota</taxon>
        <taxon>Sar</taxon>
        <taxon>Stramenopiles</taxon>
        <taxon>Ochrophyta</taxon>
        <taxon>Bolidophyceae</taxon>
        <taxon>Parmales</taxon>
        <taxon>Triparmaceae</taxon>
        <taxon>Triparma</taxon>
    </lineage>
</organism>
<dbReference type="PANTHER" id="PTHR13271">
    <property type="entry name" value="UNCHARACTERIZED PUTATIVE METHYLTRANSFERASE"/>
    <property type="match status" value="1"/>
</dbReference>
<dbReference type="Gene3D" id="3.90.1410.10">
    <property type="entry name" value="set domain protein methyltransferase, domain 1"/>
    <property type="match status" value="1"/>
</dbReference>
<evidence type="ECO:0000313" key="2">
    <source>
        <dbReference type="Proteomes" id="UP001165065"/>
    </source>
</evidence>
<gene>
    <name evidence="1" type="ORF">TrCOL_g5755</name>
</gene>